<dbReference type="NCBIfam" id="NF003413">
    <property type="entry name" value="PRK04778.1-7"/>
    <property type="match status" value="1"/>
</dbReference>
<proteinExistence type="inferred from homology"/>
<accession>A0A6B3W374</accession>
<dbReference type="Proteomes" id="UP000472971">
    <property type="component" value="Unassembled WGS sequence"/>
</dbReference>
<keyword evidence="3 8" id="KW-1133">Transmembrane helix</keyword>
<comment type="similarity">
    <text evidence="8">Belongs to the EzrA family.</text>
</comment>
<keyword evidence="6 8" id="KW-0717">Septation</keyword>
<feature type="topological domain" description="Cytoplasmic" evidence="8">
    <location>
        <begin position="23"/>
        <end position="565"/>
    </location>
</feature>
<name>A0A6B3W374_9BACI</name>
<dbReference type="HAMAP" id="MF_00728">
    <property type="entry name" value="EzrA"/>
    <property type="match status" value="1"/>
</dbReference>
<feature type="topological domain" description="Extracellular" evidence="8">
    <location>
        <begin position="1"/>
        <end position="3"/>
    </location>
</feature>
<feature type="coiled-coil region" evidence="8">
    <location>
        <begin position="276"/>
        <end position="338"/>
    </location>
</feature>
<keyword evidence="2 8" id="KW-0812">Transmembrane</keyword>
<evidence type="ECO:0000256" key="7">
    <source>
        <dbReference type="ARBA" id="ARBA00023306"/>
    </source>
</evidence>
<keyword evidence="5 8" id="KW-0472">Membrane</keyword>
<keyword evidence="4 8" id="KW-0175">Coiled coil</keyword>
<dbReference type="RefSeq" id="WP_163242334.1">
    <property type="nucleotide sequence ID" value="NZ_JAAIWN010000024.1"/>
</dbReference>
<dbReference type="Pfam" id="PF06160">
    <property type="entry name" value="EzrA"/>
    <property type="match status" value="1"/>
</dbReference>
<dbReference type="AlphaFoldDB" id="A0A6B3W374"/>
<evidence type="ECO:0000256" key="3">
    <source>
        <dbReference type="ARBA" id="ARBA00022989"/>
    </source>
</evidence>
<comment type="function">
    <text evidence="8">Negative regulator of FtsZ ring formation; modulates the frequency and position of FtsZ ring formation. Inhibits FtsZ ring formation at polar sites. Interacts either with FtsZ or with one of its binding partners to promote depolymerization.</text>
</comment>
<evidence type="ECO:0000256" key="9">
    <source>
        <dbReference type="SAM" id="Phobius"/>
    </source>
</evidence>
<keyword evidence="8" id="KW-1003">Cell membrane</keyword>
<dbReference type="EMBL" id="JACEIO010000026">
    <property type="protein sequence ID" value="MBA4537687.1"/>
    <property type="molecule type" value="Genomic_DNA"/>
</dbReference>
<dbReference type="GO" id="GO:0000917">
    <property type="term" value="P:division septum assembly"/>
    <property type="evidence" value="ECO:0007669"/>
    <property type="project" value="UniProtKB-KW"/>
</dbReference>
<evidence type="ECO:0000313" key="13">
    <source>
        <dbReference type="Proteomes" id="UP000570010"/>
    </source>
</evidence>
<keyword evidence="1 8" id="KW-0132">Cell division</keyword>
<feature type="coiled-coil region" evidence="8">
    <location>
        <begin position="370"/>
        <end position="432"/>
    </location>
</feature>
<evidence type="ECO:0000313" key="11">
    <source>
        <dbReference type="EMBL" id="NEY81944.1"/>
    </source>
</evidence>
<organism evidence="11 12">
    <name type="scientific">Bacillus aquiflavi</name>
    <dbReference type="NCBI Taxonomy" id="2672567"/>
    <lineage>
        <taxon>Bacteria</taxon>
        <taxon>Bacillati</taxon>
        <taxon>Bacillota</taxon>
        <taxon>Bacilli</taxon>
        <taxon>Bacillales</taxon>
        <taxon>Bacillaceae</taxon>
        <taxon>Bacillus</taxon>
    </lineage>
</organism>
<feature type="coiled-coil region" evidence="8">
    <location>
        <begin position="99"/>
        <end position="144"/>
    </location>
</feature>
<sequence>MLYYIIGVIVLLLSLFLVGYITKKKHTKEIERLETWKVTITDRPVLDEMSKVKQLNMMGQTEQLFERWRKEWDEIVTVHLPEVDQLFSDAEGCINKFQFNKANAIQEKMEQQLTKIEEMVTSILTELKELVSSEENNRIEIEELKDLFRELKTSLLANSHSFGKAAVQLELQVDETNKKFQLFHEETTNGNYLKAREIVNQIEEDLIGINEKMEIIPGVLIECQTTIPSQLAELKEGYKEMISQGYPLHHLEIEKQFELFKSELNNCLIYIEKTNVENVNKKVEELKESIELIFDLLEQEVVAKHYLIKNKQETDLVLEAAHEEYNKLKAETELVQQSYRLGEKELAQLDQTEKQLIQLYKRFEMLLIKISQQETAQTELSKELKEIKEKLDSVRNGQKQFAKRLRALRKDEISAREKVSELSKQIKELKRLISKSNLPGLPQDYQYLMEEAKKNIQVVIQKLEEKPLNMSAVQENLKAALLTVEKLSNSTDEMLDEVMLAERVIQYGNRYRSQYPSVAKALEHAETAFRLFDYRSALEQAATAVEEVEPGALKKIENIMSEEQD</sequence>
<evidence type="ECO:0000313" key="10">
    <source>
        <dbReference type="EMBL" id="MBA4537687.1"/>
    </source>
</evidence>
<dbReference type="Proteomes" id="UP000570010">
    <property type="component" value="Unassembled WGS sequence"/>
</dbReference>
<dbReference type="GO" id="GO:0005940">
    <property type="term" value="C:septin ring"/>
    <property type="evidence" value="ECO:0007669"/>
    <property type="project" value="InterPro"/>
</dbReference>
<evidence type="ECO:0000256" key="8">
    <source>
        <dbReference type="HAMAP-Rule" id="MF_00728"/>
    </source>
</evidence>
<protein>
    <recommendedName>
        <fullName evidence="8">Septation ring formation regulator EzrA</fullName>
    </recommendedName>
</protein>
<keyword evidence="7 8" id="KW-0131">Cell cycle</keyword>
<feature type="transmembrane region" description="Helical" evidence="9">
    <location>
        <begin position="6"/>
        <end position="22"/>
    </location>
</feature>
<dbReference type="GO" id="GO:0005886">
    <property type="term" value="C:plasma membrane"/>
    <property type="evidence" value="ECO:0007669"/>
    <property type="project" value="UniProtKB-SubCell"/>
</dbReference>
<evidence type="ECO:0000313" key="12">
    <source>
        <dbReference type="Proteomes" id="UP000472971"/>
    </source>
</evidence>
<evidence type="ECO:0000256" key="5">
    <source>
        <dbReference type="ARBA" id="ARBA00023136"/>
    </source>
</evidence>
<evidence type="ECO:0000256" key="6">
    <source>
        <dbReference type="ARBA" id="ARBA00023210"/>
    </source>
</evidence>
<comment type="caution">
    <text evidence="11">The sequence shown here is derived from an EMBL/GenBank/DDBJ whole genome shotgun (WGS) entry which is preliminary data.</text>
</comment>
<dbReference type="InterPro" id="IPR010379">
    <property type="entry name" value="EzrA"/>
</dbReference>
<reference evidence="11 12" key="1">
    <citation type="submission" date="2020-02" db="EMBL/GenBank/DDBJ databases">
        <title>Bacillus aquiflavi sp. nov., isolated from yellow water of strong flavor Chinese baijiu in Yibin region of China.</title>
        <authorList>
            <person name="Xie J."/>
        </authorList>
    </citation>
    <scope>NUCLEOTIDE SEQUENCE [LARGE SCALE GENOMIC DNA]</scope>
    <source>
        <strain evidence="11 12">3H-10</strain>
    </source>
</reference>
<gene>
    <name evidence="8 11" type="primary">ezrA</name>
    <name evidence="11" type="ORF">G4D64_10645</name>
    <name evidence="10" type="ORF">H1Z61_11250</name>
</gene>
<evidence type="ECO:0000256" key="4">
    <source>
        <dbReference type="ARBA" id="ARBA00023054"/>
    </source>
</evidence>
<dbReference type="EMBL" id="JAAIWN010000024">
    <property type="protein sequence ID" value="NEY81944.1"/>
    <property type="molecule type" value="Genomic_DNA"/>
</dbReference>
<reference evidence="10 13" key="2">
    <citation type="submission" date="2020-07" db="EMBL/GenBank/DDBJ databases">
        <authorList>
            <person name="Feng H."/>
        </authorList>
    </citation>
    <scope>NUCLEOTIDE SEQUENCE [LARGE SCALE GENOMIC DNA]</scope>
    <source>
        <strain evidence="10">S-12</strain>
        <strain evidence="13">s-12</strain>
    </source>
</reference>
<evidence type="ECO:0000256" key="2">
    <source>
        <dbReference type="ARBA" id="ARBA00022692"/>
    </source>
</evidence>
<comment type="subcellular location">
    <subcellularLocation>
        <location evidence="8">Cell membrane</location>
        <topology evidence="8">Single-pass membrane protein</topology>
    </subcellularLocation>
    <text evidence="8">Colocalized with FtsZ to the nascent septal site.</text>
</comment>
<dbReference type="GO" id="GO:0000921">
    <property type="term" value="P:septin ring assembly"/>
    <property type="evidence" value="ECO:0007669"/>
    <property type="project" value="InterPro"/>
</dbReference>
<keyword evidence="12" id="KW-1185">Reference proteome</keyword>
<evidence type="ECO:0000256" key="1">
    <source>
        <dbReference type="ARBA" id="ARBA00022618"/>
    </source>
</evidence>